<name>A0A8S1V1A1_PAROT</name>
<gene>
    <name evidence="1" type="ORF">POCTA_138.1.T0570015</name>
</gene>
<protein>
    <submittedName>
        <fullName evidence="1">Uncharacterized protein</fullName>
    </submittedName>
</protein>
<evidence type="ECO:0000313" key="1">
    <source>
        <dbReference type="EMBL" id="CAD8170711.1"/>
    </source>
</evidence>
<accession>A0A8S1V1A1</accession>
<sequence length="137" mass="16045">MHCVLFIRVQFRILCEQYQLLNQLIILSINKKLSFENQLKKFYKFLQNKRMLLKRHGAVYYKETIYKLFVSIAYDIDNLDCNLKIQNIDVNIVNRLTFKSNSGAQFVQDYPLNGQIVCSLEVVNTKTPGFLLTPSTT</sequence>
<dbReference type="AlphaFoldDB" id="A0A8S1V1A1"/>
<proteinExistence type="predicted"/>
<dbReference type="EMBL" id="CAJJDP010000056">
    <property type="protein sequence ID" value="CAD8170711.1"/>
    <property type="molecule type" value="Genomic_DNA"/>
</dbReference>
<dbReference type="Proteomes" id="UP000683925">
    <property type="component" value="Unassembled WGS sequence"/>
</dbReference>
<evidence type="ECO:0000313" key="2">
    <source>
        <dbReference type="Proteomes" id="UP000683925"/>
    </source>
</evidence>
<dbReference type="OrthoDB" id="290614at2759"/>
<keyword evidence="2" id="KW-1185">Reference proteome</keyword>
<comment type="caution">
    <text evidence="1">The sequence shown here is derived from an EMBL/GenBank/DDBJ whole genome shotgun (WGS) entry which is preliminary data.</text>
</comment>
<organism evidence="1 2">
    <name type="scientific">Paramecium octaurelia</name>
    <dbReference type="NCBI Taxonomy" id="43137"/>
    <lineage>
        <taxon>Eukaryota</taxon>
        <taxon>Sar</taxon>
        <taxon>Alveolata</taxon>
        <taxon>Ciliophora</taxon>
        <taxon>Intramacronucleata</taxon>
        <taxon>Oligohymenophorea</taxon>
        <taxon>Peniculida</taxon>
        <taxon>Parameciidae</taxon>
        <taxon>Paramecium</taxon>
    </lineage>
</organism>
<reference evidence="1" key="1">
    <citation type="submission" date="2021-01" db="EMBL/GenBank/DDBJ databases">
        <authorList>
            <consortium name="Genoscope - CEA"/>
            <person name="William W."/>
        </authorList>
    </citation>
    <scope>NUCLEOTIDE SEQUENCE</scope>
</reference>